<feature type="compositionally biased region" description="Low complexity" evidence="1">
    <location>
        <begin position="103"/>
        <end position="119"/>
    </location>
</feature>
<dbReference type="STRING" id="102285.A0A0R3T779"/>
<dbReference type="OrthoDB" id="6263621at2759"/>
<protein>
    <submittedName>
        <fullName evidence="4">PDZ domain-containing protein</fullName>
    </submittedName>
</protein>
<evidence type="ECO:0000313" key="2">
    <source>
        <dbReference type="EMBL" id="VDN98775.1"/>
    </source>
</evidence>
<reference evidence="2 3" key="2">
    <citation type="submission" date="2018-11" db="EMBL/GenBank/DDBJ databases">
        <authorList>
            <consortium name="Pathogen Informatics"/>
        </authorList>
    </citation>
    <scope>NUCLEOTIDE SEQUENCE [LARGE SCALE GENOMIC DNA]</scope>
</reference>
<evidence type="ECO:0000313" key="3">
    <source>
        <dbReference type="Proteomes" id="UP000278807"/>
    </source>
</evidence>
<name>A0A0R3T779_RODNA</name>
<gene>
    <name evidence="2" type="ORF">HNAJ_LOCUS2916</name>
</gene>
<reference evidence="4" key="1">
    <citation type="submission" date="2017-02" db="UniProtKB">
        <authorList>
            <consortium name="WormBaseParasite"/>
        </authorList>
    </citation>
    <scope>IDENTIFICATION</scope>
</reference>
<evidence type="ECO:0000256" key="1">
    <source>
        <dbReference type="SAM" id="MobiDB-lite"/>
    </source>
</evidence>
<feature type="compositionally biased region" description="Low complexity" evidence="1">
    <location>
        <begin position="218"/>
        <end position="229"/>
    </location>
</feature>
<dbReference type="EMBL" id="UZAE01001570">
    <property type="protein sequence ID" value="VDN98775.1"/>
    <property type="molecule type" value="Genomic_DNA"/>
</dbReference>
<dbReference type="Proteomes" id="UP000278807">
    <property type="component" value="Unassembled WGS sequence"/>
</dbReference>
<dbReference type="AlphaFoldDB" id="A0A0R3T779"/>
<feature type="compositionally biased region" description="Polar residues" evidence="1">
    <location>
        <begin position="276"/>
        <end position="290"/>
    </location>
</feature>
<feature type="region of interest" description="Disordered" evidence="1">
    <location>
        <begin position="15"/>
        <end position="126"/>
    </location>
</feature>
<feature type="compositionally biased region" description="Polar residues" evidence="1">
    <location>
        <begin position="233"/>
        <end position="243"/>
    </location>
</feature>
<dbReference type="WBParaSite" id="HNAJ_0000291701-mRNA-1">
    <property type="protein sequence ID" value="HNAJ_0000291701-mRNA-1"/>
    <property type="gene ID" value="HNAJ_0000291701"/>
</dbReference>
<organism evidence="4">
    <name type="scientific">Rodentolepis nana</name>
    <name type="common">Dwarf tapeworm</name>
    <name type="synonym">Hymenolepis nana</name>
    <dbReference type="NCBI Taxonomy" id="102285"/>
    <lineage>
        <taxon>Eukaryota</taxon>
        <taxon>Metazoa</taxon>
        <taxon>Spiralia</taxon>
        <taxon>Lophotrochozoa</taxon>
        <taxon>Platyhelminthes</taxon>
        <taxon>Cestoda</taxon>
        <taxon>Eucestoda</taxon>
        <taxon>Cyclophyllidea</taxon>
        <taxon>Hymenolepididae</taxon>
        <taxon>Rodentolepis</taxon>
    </lineage>
</organism>
<keyword evidence="3" id="KW-1185">Reference proteome</keyword>
<proteinExistence type="predicted"/>
<accession>A0A0R3T779</accession>
<feature type="compositionally biased region" description="Basic and acidic residues" evidence="1">
    <location>
        <begin position="156"/>
        <end position="166"/>
    </location>
</feature>
<feature type="compositionally biased region" description="Polar residues" evidence="1">
    <location>
        <begin position="185"/>
        <end position="195"/>
    </location>
</feature>
<feature type="compositionally biased region" description="Polar residues" evidence="1">
    <location>
        <begin position="55"/>
        <end position="76"/>
    </location>
</feature>
<feature type="region of interest" description="Disordered" evidence="1">
    <location>
        <begin position="148"/>
        <end position="306"/>
    </location>
</feature>
<evidence type="ECO:0000313" key="4">
    <source>
        <dbReference type="WBParaSite" id="HNAJ_0000291701-mRNA-1"/>
    </source>
</evidence>
<sequence>MFVEGVHVPREIRDGHHLLHNQQTRISPLPGGGGGSEWDDSMWSLSCTESEDQSSETNISISGTPRSLPNEASPSMESRVVLRRQPGLSRRHIQRAKTLGCYPLPTSPLSPSSSPNSTTKRLTTYGVPGAMGLDCYELRRRNRNAELSKKRSFHIPRRDSVEDSTVKIESNSSSQRRHRHESVRRIQSLNRYSNSHADREACQMSWENLKTKPPRPPTTSHSSNTTSPPRMISSESDGRTQSPPHDPSQAAIPTHMNVAAVQITSPRRRRMKSPPIKQNSTPDTLPSSSHLPPKISPQLPASHLFDGPVPMRIQKTRAPLIHQDKVSSPQEVPILQVPVMPVAMTVQTSPPPVRFMDELPGRSAQCRQKLTQTRIPAPRLDQGSTITLYELMQFSNICTSYIPPLSLNDPLRRNSWEIGELIPGLGIRVSVVSVTYSSNSRPPQMVNEISGLRGICHTPGSAFTPVTSGSIQNAPAEPLLVVIDETSVAGSIYFQPGQIILEVNGVNFFSVPALSKQGVLTRLIATAFNAYNNGDGSLFISLATPYPHLVSRISSETMEVRLNEQFF</sequence>